<proteinExistence type="evidence at transcript level"/>
<name>A0A0K8RB13_IXORI</name>
<evidence type="ECO:0000313" key="1">
    <source>
        <dbReference type="EMBL" id="JAA68271.1"/>
    </source>
</evidence>
<dbReference type="EMBL" id="GADI01005537">
    <property type="protein sequence ID" value="JAA68271.1"/>
    <property type="molecule type" value="mRNA"/>
</dbReference>
<dbReference type="AlphaFoldDB" id="A0A0K8RB13"/>
<accession>A0A0K8RB13</accession>
<protein>
    <submittedName>
        <fullName evidence="1">Putative secreted protein</fullName>
    </submittedName>
</protein>
<sequence length="130" mass="15089">MARDSVDTVGSQTDFHRSIEVCAAQKTDVDTPKVFNLKTAMDKFIVVFEKVYNVKVKWTDMKSEHKELTEYFATKRFHLSVDLDHIKLGKPKQKDTTRTLLYANLYENKAKEKPNVQASRTPPFAKEKTY</sequence>
<organism evidence="1">
    <name type="scientific">Ixodes ricinus</name>
    <name type="common">Common tick</name>
    <name type="synonym">Acarus ricinus</name>
    <dbReference type="NCBI Taxonomy" id="34613"/>
    <lineage>
        <taxon>Eukaryota</taxon>
        <taxon>Metazoa</taxon>
        <taxon>Ecdysozoa</taxon>
        <taxon>Arthropoda</taxon>
        <taxon>Chelicerata</taxon>
        <taxon>Arachnida</taxon>
        <taxon>Acari</taxon>
        <taxon>Parasitiformes</taxon>
        <taxon>Ixodida</taxon>
        <taxon>Ixodoidea</taxon>
        <taxon>Ixodidae</taxon>
        <taxon>Ixodinae</taxon>
        <taxon>Ixodes</taxon>
    </lineage>
</organism>
<reference evidence="1" key="1">
    <citation type="submission" date="2012-12" db="EMBL/GenBank/DDBJ databases">
        <title>Identification and characterization of a phenylalanine ammonia-lyase gene family in Isatis indigotica Fort.</title>
        <authorList>
            <person name="Liu Q."/>
            <person name="Chen J."/>
            <person name="Zhou X."/>
            <person name="Di P."/>
            <person name="Xiao Y."/>
            <person name="Xuan H."/>
            <person name="Zhang L."/>
            <person name="Chen W."/>
        </authorList>
    </citation>
    <scope>NUCLEOTIDE SEQUENCE</scope>
    <source>
        <tissue evidence="1">Salivary gland</tissue>
    </source>
</reference>